<dbReference type="SUPFAM" id="SSF53474">
    <property type="entry name" value="alpha/beta-Hydrolases"/>
    <property type="match status" value="1"/>
</dbReference>
<evidence type="ECO:0000313" key="3">
    <source>
        <dbReference type="EMBL" id="KZV83566.1"/>
    </source>
</evidence>
<dbReference type="Gene3D" id="3.40.50.1820">
    <property type="entry name" value="alpha/beta hydrolase"/>
    <property type="match status" value="1"/>
</dbReference>
<name>A0A165D0I0_EXIGL</name>
<gene>
    <name evidence="3" type="ORF">EXIGLDRAFT_777444</name>
</gene>
<dbReference type="EMBL" id="KV426265">
    <property type="protein sequence ID" value="KZV83566.1"/>
    <property type="molecule type" value="Genomic_DNA"/>
</dbReference>
<dbReference type="Pfam" id="PF12697">
    <property type="entry name" value="Abhydrolase_6"/>
    <property type="match status" value="1"/>
</dbReference>
<sequence>MNALSRLNVAIFVVTSLLQASSATSGGNTDISCTETLTPITTTATNYDVSTGVATTLDQEVTGRFGVQLRFCEPPILNATRSHTLQVLVHGAIWNTLYWDTTFQPETYNYVHFAAARGFPTLNMARLGYGNSEHPDPLTVVQTPYDTAVLESIIRLARDGGVPGAKSRQFDKIVFVGHSLGSIILNGLIAGHPTLVDAAVFTGYAHEINTNDTVLLDAFEPARDVDPARFGFLPPEYVTVPNASALAADFWGPVGTYDSAALAFEDAHKDTITRGEILTDASPIQITTAPDFRGDVLTVNGEFDGVFCTEPKCANTAREGEFYPVAKSVEYDKHSHEVQSEEDQCWD</sequence>
<feature type="chain" id="PRO_5007856299" description="AB hydrolase-1 domain-containing protein" evidence="1">
    <location>
        <begin position="24"/>
        <end position="347"/>
    </location>
</feature>
<proteinExistence type="predicted"/>
<keyword evidence="1" id="KW-0732">Signal</keyword>
<dbReference type="InterPro" id="IPR029058">
    <property type="entry name" value="AB_hydrolase_fold"/>
</dbReference>
<evidence type="ECO:0000256" key="1">
    <source>
        <dbReference type="SAM" id="SignalP"/>
    </source>
</evidence>
<accession>A0A165D0I0</accession>
<dbReference type="Proteomes" id="UP000077266">
    <property type="component" value="Unassembled WGS sequence"/>
</dbReference>
<dbReference type="InParanoid" id="A0A165D0I0"/>
<feature type="signal peptide" evidence="1">
    <location>
        <begin position="1"/>
        <end position="23"/>
    </location>
</feature>
<keyword evidence="4" id="KW-1185">Reference proteome</keyword>
<evidence type="ECO:0000313" key="4">
    <source>
        <dbReference type="Proteomes" id="UP000077266"/>
    </source>
</evidence>
<organism evidence="3 4">
    <name type="scientific">Exidia glandulosa HHB12029</name>
    <dbReference type="NCBI Taxonomy" id="1314781"/>
    <lineage>
        <taxon>Eukaryota</taxon>
        <taxon>Fungi</taxon>
        <taxon>Dikarya</taxon>
        <taxon>Basidiomycota</taxon>
        <taxon>Agaricomycotina</taxon>
        <taxon>Agaricomycetes</taxon>
        <taxon>Auriculariales</taxon>
        <taxon>Exidiaceae</taxon>
        <taxon>Exidia</taxon>
    </lineage>
</organism>
<dbReference type="AlphaFoldDB" id="A0A165D0I0"/>
<dbReference type="InterPro" id="IPR000073">
    <property type="entry name" value="AB_hydrolase_1"/>
</dbReference>
<evidence type="ECO:0000259" key="2">
    <source>
        <dbReference type="Pfam" id="PF12697"/>
    </source>
</evidence>
<dbReference type="OrthoDB" id="1743579at2759"/>
<protein>
    <recommendedName>
        <fullName evidence="2">AB hydrolase-1 domain-containing protein</fullName>
    </recommendedName>
</protein>
<feature type="domain" description="AB hydrolase-1" evidence="2">
    <location>
        <begin position="87"/>
        <end position="252"/>
    </location>
</feature>
<reference evidence="3 4" key="1">
    <citation type="journal article" date="2016" name="Mol. Biol. Evol.">
        <title>Comparative Genomics of Early-Diverging Mushroom-Forming Fungi Provides Insights into the Origins of Lignocellulose Decay Capabilities.</title>
        <authorList>
            <person name="Nagy L.G."/>
            <person name="Riley R."/>
            <person name="Tritt A."/>
            <person name="Adam C."/>
            <person name="Daum C."/>
            <person name="Floudas D."/>
            <person name="Sun H."/>
            <person name="Yadav J.S."/>
            <person name="Pangilinan J."/>
            <person name="Larsson K.H."/>
            <person name="Matsuura K."/>
            <person name="Barry K."/>
            <person name="Labutti K."/>
            <person name="Kuo R."/>
            <person name="Ohm R.A."/>
            <person name="Bhattacharya S.S."/>
            <person name="Shirouzu T."/>
            <person name="Yoshinaga Y."/>
            <person name="Martin F.M."/>
            <person name="Grigoriev I.V."/>
            <person name="Hibbett D.S."/>
        </authorList>
    </citation>
    <scope>NUCLEOTIDE SEQUENCE [LARGE SCALE GENOMIC DNA]</scope>
    <source>
        <strain evidence="3 4">HHB12029</strain>
    </source>
</reference>